<dbReference type="AlphaFoldDB" id="Q5R7S2"/>
<name>Q5R7S2_PONAB</name>
<gene>
    <name evidence="1" type="primary">DKFZp459D0624</name>
</gene>
<protein>
    <submittedName>
        <fullName evidence="1">Uncharacterized protein DKFZp459D0624</fullName>
    </submittedName>
</protein>
<dbReference type="EMBL" id="CR860037">
    <property type="protein sequence ID" value="CAH92188.1"/>
    <property type="molecule type" value="mRNA"/>
</dbReference>
<sequence>MEFDCEGVRRLLGKVRAVRWASTSSGT</sequence>
<reference evidence="1" key="1">
    <citation type="submission" date="2004-11" db="EMBL/GenBank/DDBJ databases">
        <authorList>
            <consortium name="The German cDNA Consortium"/>
            <person name="Koehrer K."/>
            <person name="Beyer A."/>
            <person name="Mewes H.W."/>
            <person name="Weil B."/>
            <person name="Amid C."/>
            <person name="Osanger A."/>
            <person name="Fobo G."/>
            <person name="Han M."/>
            <person name="Wiemann S."/>
        </authorList>
    </citation>
    <scope>NUCLEOTIDE SEQUENCE</scope>
    <source>
        <tissue evidence="1">Cortex</tissue>
    </source>
</reference>
<organism evidence="1">
    <name type="scientific">Pongo abelii</name>
    <name type="common">Sumatran orangutan</name>
    <name type="synonym">Pongo pygmaeus abelii</name>
    <dbReference type="NCBI Taxonomy" id="9601"/>
    <lineage>
        <taxon>Eukaryota</taxon>
        <taxon>Metazoa</taxon>
        <taxon>Chordata</taxon>
        <taxon>Craniata</taxon>
        <taxon>Vertebrata</taxon>
        <taxon>Euteleostomi</taxon>
        <taxon>Mammalia</taxon>
        <taxon>Eutheria</taxon>
        <taxon>Euarchontoglires</taxon>
        <taxon>Primates</taxon>
        <taxon>Haplorrhini</taxon>
        <taxon>Catarrhini</taxon>
        <taxon>Hominidae</taxon>
        <taxon>Pongo</taxon>
    </lineage>
</organism>
<evidence type="ECO:0000313" key="1">
    <source>
        <dbReference type="EMBL" id="CAH92188.1"/>
    </source>
</evidence>
<accession>Q5R7S2</accession>
<proteinExistence type="evidence at transcript level"/>